<name>A0A221KFL2_VITFI</name>
<sequence length="233" mass="25719">MHTLSLLALLSAATLAGCSPPAGADLFPLGQGRSWTYDVKTEWENNTVDHETYVFTGHGSEALGDGRAFRRRSDTGVDYWLRVDASGVYRVASKTDLDAEPQPDPAPRYVLKFPLQVGTAWQASTTAYLLKRNQEFPPEIRHSHRNIPMNYVIEALGDKVATRAGTFEGCVRVKGTASVKLFADPVVGWKDMPLSTLEWYCPGVGLVKLERREPANSTFLAGGTLTMELTEWN</sequence>
<evidence type="ECO:0000256" key="1">
    <source>
        <dbReference type="SAM" id="SignalP"/>
    </source>
</evidence>
<dbReference type="EMBL" id="CP022423">
    <property type="protein sequence ID" value="ASM77818.1"/>
    <property type="molecule type" value="Genomic_DNA"/>
</dbReference>
<accession>A0A221KFL2</accession>
<dbReference type="RefSeq" id="WP_089416850.1">
    <property type="nucleotide sequence ID" value="NZ_CP022423.1"/>
</dbReference>
<evidence type="ECO:0000313" key="2">
    <source>
        <dbReference type="EMBL" id="ASM77818.1"/>
    </source>
</evidence>
<feature type="chain" id="PRO_5013233987" description="Lipoprotein" evidence="1">
    <location>
        <begin position="25"/>
        <end position="233"/>
    </location>
</feature>
<gene>
    <name evidence="2" type="ORF">VITFI_CDS2040</name>
</gene>
<evidence type="ECO:0000313" key="3">
    <source>
        <dbReference type="Proteomes" id="UP000199729"/>
    </source>
</evidence>
<dbReference type="OrthoDB" id="9770643at2"/>
<keyword evidence="3" id="KW-1185">Reference proteome</keyword>
<feature type="signal peptide" evidence="1">
    <location>
        <begin position="1"/>
        <end position="24"/>
    </location>
</feature>
<dbReference type="Gene3D" id="2.40.360.20">
    <property type="match status" value="1"/>
</dbReference>
<reference evidence="2 3" key="1">
    <citation type="submission" date="2017-07" db="EMBL/GenBank/DDBJ databases">
        <title>Complete Genome Sequence of the cosmetic ferment Vitreoscilla filiformis (ATCC15551).</title>
        <authorList>
            <person name="Contreras S."/>
            <person name="Sagory-Zalkind P."/>
            <person name="Blanquart H."/>
            <person name="Iltis A."/>
            <person name="Morand S.C."/>
        </authorList>
    </citation>
    <scope>NUCLEOTIDE SEQUENCE [LARGE SCALE GENOMIC DNA]</scope>
    <source>
        <strain evidence="2 3">ATCC 15551</strain>
    </source>
</reference>
<dbReference type="KEGG" id="vff:VITFI_CDS2040"/>
<proteinExistence type="predicted"/>
<protein>
    <recommendedName>
        <fullName evidence="4">Lipoprotein</fullName>
    </recommendedName>
</protein>
<dbReference type="AlphaFoldDB" id="A0A221KFL2"/>
<dbReference type="Proteomes" id="UP000199729">
    <property type="component" value="Chromosome"/>
</dbReference>
<organism evidence="2 3">
    <name type="scientific">Vitreoscilla filiformis</name>
    <dbReference type="NCBI Taxonomy" id="63"/>
    <lineage>
        <taxon>Bacteria</taxon>
        <taxon>Pseudomonadati</taxon>
        <taxon>Pseudomonadota</taxon>
        <taxon>Betaproteobacteria</taxon>
        <taxon>Neisseriales</taxon>
        <taxon>Neisseriaceae</taxon>
        <taxon>Vitreoscilla</taxon>
    </lineage>
</organism>
<keyword evidence="1" id="KW-0732">Signal</keyword>
<evidence type="ECO:0008006" key="4">
    <source>
        <dbReference type="Google" id="ProtNLM"/>
    </source>
</evidence>